<accession>A0A194XSH2</accession>
<dbReference type="EMBL" id="KQ947405">
    <property type="protein sequence ID" value="KUJ23091.1"/>
    <property type="molecule type" value="Genomic_DNA"/>
</dbReference>
<feature type="compositionally biased region" description="Polar residues" evidence="1">
    <location>
        <begin position="264"/>
        <end position="275"/>
    </location>
</feature>
<dbReference type="OrthoDB" id="8062037at2759"/>
<reference evidence="2 3" key="1">
    <citation type="submission" date="2015-10" db="EMBL/GenBank/DDBJ databases">
        <title>Full genome of DAOMC 229536 Phialocephala scopiformis, a fungal endophyte of spruce producing the potent anti-insectan compound rugulosin.</title>
        <authorList>
            <consortium name="DOE Joint Genome Institute"/>
            <person name="Walker A.K."/>
            <person name="Frasz S.L."/>
            <person name="Seifert K.A."/>
            <person name="Miller J.D."/>
            <person name="Mondo S.J."/>
            <person name="Labutti K."/>
            <person name="Lipzen A."/>
            <person name="Dockter R."/>
            <person name="Kennedy M."/>
            <person name="Grigoriev I.V."/>
            <person name="Spatafora J.W."/>
        </authorList>
    </citation>
    <scope>NUCLEOTIDE SEQUENCE [LARGE SCALE GENOMIC DNA]</scope>
    <source>
        <strain evidence="2 3">CBS 120377</strain>
    </source>
</reference>
<feature type="region of interest" description="Disordered" evidence="1">
    <location>
        <begin position="401"/>
        <end position="576"/>
    </location>
</feature>
<proteinExistence type="predicted"/>
<feature type="compositionally biased region" description="Basic and acidic residues" evidence="1">
    <location>
        <begin position="420"/>
        <end position="436"/>
    </location>
</feature>
<dbReference type="KEGG" id="psco:LY89DRAFT_166950"/>
<dbReference type="RefSeq" id="XP_018077446.1">
    <property type="nucleotide sequence ID" value="XM_018205535.1"/>
</dbReference>
<feature type="compositionally biased region" description="Basic and acidic residues" evidence="1">
    <location>
        <begin position="137"/>
        <end position="165"/>
    </location>
</feature>
<feature type="compositionally biased region" description="Basic and acidic residues" evidence="1">
    <location>
        <begin position="235"/>
        <end position="263"/>
    </location>
</feature>
<feature type="compositionally biased region" description="Polar residues" evidence="1">
    <location>
        <begin position="439"/>
        <end position="454"/>
    </location>
</feature>
<evidence type="ECO:0000256" key="1">
    <source>
        <dbReference type="SAM" id="MobiDB-lite"/>
    </source>
</evidence>
<organism evidence="2 3">
    <name type="scientific">Mollisia scopiformis</name>
    <name type="common">Conifer needle endophyte fungus</name>
    <name type="synonym">Phialocephala scopiformis</name>
    <dbReference type="NCBI Taxonomy" id="149040"/>
    <lineage>
        <taxon>Eukaryota</taxon>
        <taxon>Fungi</taxon>
        <taxon>Dikarya</taxon>
        <taxon>Ascomycota</taxon>
        <taxon>Pezizomycotina</taxon>
        <taxon>Leotiomycetes</taxon>
        <taxon>Helotiales</taxon>
        <taxon>Mollisiaceae</taxon>
        <taxon>Mollisia</taxon>
    </lineage>
</organism>
<feature type="compositionally biased region" description="Polar residues" evidence="1">
    <location>
        <begin position="222"/>
        <end position="232"/>
    </location>
</feature>
<sequence length="648" mass="71783">MPYFWDFRTVLDVDPENDRTCVGTAQKGERCCNPINRADRATAGLLLDQMDRSKSFKSSIDELEILAELLLCKPVHNNHKAKAYLSQVDTITAEWTIIVEEEYRLMRKRKGKVRAEKAKKELLRMAENARHMKAELEEERADIKSHKSSKYEQGARQKSDQKEVAGLEDPFVSATASAKSSTIIYNPIQSNGGGRQKVKKSETVVKVEAVSIKDPEPRVVLKTNTGLPTPDQTPEDSKDHTEQPKVQDKTPSKAPTKLRDEKTNPSLTPPLSTKVIRQTTEFTFEYGPGLDTQKNLKNKLEGLKTVTEQTWSFPVFNDTKEQEEAISTNPSPLKQLHSPTALDAQIARIPLGAKSVSSHNNLKTKKAKQAEYEFGNQENTPFKSFNFESSALGSMLANGVFSKDTPPPPPILGPLFAFDHSPERNSSRSGSKKEDSPLPETQSTSMSPPDSNSPVIMKAQPVQESESNSMPQQWPNTTKSNENNYIHQDTDNASTTDIEATTPTTIIEQPALFNPPSPPKSYTPSKPLPPPRKQPSPPPTFGTALIIPPSAPYKTHLPSRRSQYMSPPKPASEDSYTTDLQIWERITAAEKPLPGLPWEPVKRGGGSVGLGLGIDSGTTVDEQNDDQDVGCLGSRRLRVLVRRAFGRQ</sequence>
<evidence type="ECO:0000313" key="2">
    <source>
        <dbReference type="EMBL" id="KUJ23091.1"/>
    </source>
</evidence>
<dbReference type="STRING" id="149040.A0A194XSH2"/>
<name>A0A194XSH2_MOLSC</name>
<gene>
    <name evidence="2" type="ORF">LY89DRAFT_166950</name>
</gene>
<feature type="compositionally biased region" description="Polar residues" evidence="1">
    <location>
        <begin position="462"/>
        <end position="494"/>
    </location>
</feature>
<dbReference type="GeneID" id="28815261"/>
<dbReference type="Proteomes" id="UP000070700">
    <property type="component" value="Unassembled WGS sequence"/>
</dbReference>
<feature type="compositionally biased region" description="Pro residues" evidence="1">
    <location>
        <begin position="513"/>
        <end position="540"/>
    </location>
</feature>
<feature type="region of interest" description="Disordered" evidence="1">
    <location>
        <begin position="137"/>
        <end position="166"/>
    </location>
</feature>
<feature type="region of interest" description="Disordered" evidence="1">
    <location>
        <begin position="217"/>
        <end position="275"/>
    </location>
</feature>
<feature type="compositionally biased region" description="Low complexity" evidence="1">
    <location>
        <begin position="495"/>
        <end position="507"/>
    </location>
</feature>
<evidence type="ECO:0000313" key="3">
    <source>
        <dbReference type="Proteomes" id="UP000070700"/>
    </source>
</evidence>
<keyword evidence="3" id="KW-1185">Reference proteome</keyword>
<dbReference type="AlphaFoldDB" id="A0A194XSH2"/>
<dbReference type="InParanoid" id="A0A194XSH2"/>
<protein>
    <submittedName>
        <fullName evidence="2">Uncharacterized protein</fullName>
    </submittedName>
</protein>